<name>A0ABP1N1Q3_XYLVO</name>
<dbReference type="EMBL" id="CAXAJV020001281">
    <property type="protein sequence ID" value="CAL7934043.1"/>
    <property type="molecule type" value="Genomic_DNA"/>
</dbReference>
<sequence>MNSSTRMLLVLFVACAMVFVLAAGSTAFDRAIGVCIRNCAQCKKMFGPYFLGQKCADYCVKYKGKLIPDCEDEVSIQPFIQALDNDY</sequence>
<organism evidence="2 3">
    <name type="scientific">Xylocopa violacea</name>
    <name type="common">Violet carpenter bee</name>
    <name type="synonym">Apis violacea</name>
    <dbReference type="NCBI Taxonomy" id="135666"/>
    <lineage>
        <taxon>Eukaryota</taxon>
        <taxon>Metazoa</taxon>
        <taxon>Ecdysozoa</taxon>
        <taxon>Arthropoda</taxon>
        <taxon>Hexapoda</taxon>
        <taxon>Insecta</taxon>
        <taxon>Pterygota</taxon>
        <taxon>Neoptera</taxon>
        <taxon>Endopterygota</taxon>
        <taxon>Hymenoptera</taxon>
        <taxon>Apocrita</taxon>
        <taxon>Aculeata</taxon>
        <taxon>Apoidea</taxon>
        <taxon>Anthophila</taxon>
        <taxon>Apidae</taxon>
        <taxon>Xylocopa</taxon>
        <taxon>Xylocopa</taxon>
    </lineage>
</organism>
<dbReference type="Proteomes" id="UP001642520">
    <property type="component" value="Unassembled WGS sequence"/>
</dbReference>
<comment type="caution">
    <text evidence="2">The sequence shown here is derived from an EMBL/GenBank/DDBJ whole genome shotgun (WGS) entry which is preliminary data.</text>
</comment>
<protein>
    <recommendedName>
        <fullName evidence="4">Eclosion hormone</fullName>
    </recommendedName>
</protein>
<accession>A0ABP1N1Q3</accession>
<feature type="signal peptide" evidence="1">
    <location>
        <begin position="1"/>
        <end position="22"/>
    </location>
</feature>
<dbReference type="Pfam" id="PF04736">
    <property type="entry name" value="Eclosion"/>
    <property type="match status" value="1"/>
</dbReference>
<feature type="chain" id="PRO_5046926157" description="Eclosion hormone" evidence="1">
    <location>
        <begin position="23"/>
        <end position="87"/>
    </location>
</feature>
<evidence type="ECO:0000256" key="1">
    <source>
        <dbReference type="SAM" id="SignalP"/>
    </source>
</evidence>
<reference evidence="2 3" key="1">
    <citation type="submission" date="2024-08" db="EMBL/GenBank/DDBJ databases">
        <authorList>
            <person name="Will J Nash"/>
            <person name="Angela Man"/>
            <person name="Seanna McTaggart"/>
            <person name="Kendall Baker"/>
            <person name="Tom Barker"/>
            <person name="Leah Catchpole"/>
            <person name="Alex Durrant"/>
            <person name="Karim Gharbi"/>
            <person name="Naomi Irish"/>
            <person name="Gemy Kaithakottil"/>
            <person name="Debby Ku"/>
            <person name="Aaliyah Providence"/>
            <person name="Felix Shaw"/>
            <person name="David Swarbreck"/>
            <person name="Chris Watkins"/>
            <person name="Ann M. McCartney"/>
            <person name="Giulio Formenti"/>
            <person name="Alice Mouton"/>
            <person name="Noel Vella"/>
            <person name="Bjorn M von Reumont"/>
            <person name="Adriana Vella"/>
            <person name="Wilfried Haerty"/>
        </authorList>
    </citation>
    <scope>NUCLEOTIDE SEQUENCE [LARGE SCALE GENOMIC DNA]</scope>
</reference>
<dbReference type="InterPro" id="IPR006825">
    <property type="entry name" value="Eclosion"/>
</dbReference>
<evidence type="ECO:0000313" key="3">
    <source>
        <dbReference type="Proteomes" id="UP001642520"/>
    </source>
</evidence>
<gene>
    <name evidence="2" type="ORF">XYLVIOL_LOCUS817</name>
</gene>
<keyword evidence="3" id="KW-1185">Reference proteome</keyword>
<evidence type="ECO:0008006" key="4">
    <source>
        <dbReference type="Google" id="ProtNLM"/>
    </source>
</evidence>
<keyword evidence="1" id="KW-0732">Signal</keyword>
<proteinExistence type="predicted"/>
<evidence type="ECO:0000313" key="2">
    <source>
        <dbReference type="EMBL" id="CAL7934043.1"/>
    </source>
</evidence>